<evidence type="ECO:0000256" key="9">
    <source>
        <dbReference type="ARBA" id="ARBA00023014"/>
    </source>
</evidence>
<dbReference type="Gene3D" id="1.20.1440.230">
    <property type="entry name" value="NADH-ubiquinone oxidoreductase 51kDa subunit, iron-sulphur binding domain"/>
    <property type="match status" value="1"/>
</dbReference>
<feature type="region of interest" description="Disordered" evidence="10">
    <location>
        <begin position="280"/>
        <end position="301"/>
    </location>
</feature>
<organism evidence="12 13">
    <name type="scientific">Streptomyces armeniacus</name>
    <dbReference type="NCBI Taxonomy" id="83291"/>
    <lineage>
        <taxon>Bacteria</taxon>
        <taxon>Bacillati</taxon>
        <taxon>Actinomycetota</taxon>
        <taxon>Actinomycetes</taxon>
        <taxon>Kitasatosporales</taxon>
        <taxon>Streptomycetaceae</taxon>
        <taxon>Streptomyces</taxon>
    </lineage>
</organism>
<feature type="compositionally biased region" description="Basic residues" evidence="10">
    <location>
        <begin position="7"/>
        <end position="19"/>
    </location>
</feature>
<evidence type="ECO:0000256" key="5">
    <source>
        <dbReference type="ARBA" id="ARBA00022630"/>
    </source>
</evidence>
<dbReference type="KEGG" id="sarm:DVA86_12485"/>
<keyword evidence="4" id="KW-0004">4Fe-4S</keyword>
<proteinExistence type="inferred from homology"/>
<name>A0A345XNY3_9ACTN</name>
<dbReference type="Gene3D" id="3.10.20.600">
    <property type="match status" value="1"/>
</dbReference>
<feature type="region of interest" description="Disordered" evidence="10">
    <location>
        <begin position="520"/>
        <end position="543"/>
    </location>
</feature>
<evidence type="ECO:0000256" key="7">
    <source>
        <dbReference type="ARBA" id="ARBA00022723"/>
    </source>
</evidence>
<dbReference type="AlphaFoldDB" id="A0A345XNY3"/>
<keyword evidence="13" id="KW-1185">Reference proteome</keyword>
<evidence type="ECO:0000256" key="6">
    <source>
        <dbReference type="ARBA" id="ARBA00022643"/>
    </source>
</evidence>
<feature type="compositionally biased region" description="Low complexity" evidence="10">
    <location>
        <begin position="20"/>
        <end position="43"/>
    </location>
</feature>
<keyword evidence="7" id="KW-0479">Metal-binding</keyword>
<keyword evidence="6" id="KW-0288">FMN</keyword>
<dbReference type="SUPFAM" id="SSF142019">
    <property type="entry name" value="Nqo1 FMN-binding domain-like"/>
    <property type="match status" value="1"/>
</dbReference>
<dbReference type="PANTHER" id="PTHR11780">
    <property type="entry name" value="NADH-UBIQUINONE OXIDOREDUCTASE FLAVOPROTEIN 1 NDUFV1"/>
    <property type="match status" value="1"/>
</dbReference>
<dbReference type="Gene3D" id="3.30.70.20">
    <property type="match status" value="1"/>
</dbReference>
<dbReference type="Gene3D" id="3.40.50.11540">
    <property type="entry name" value="NADH-ubiquinone oxidoreductase 51kDa subunit"/>
    <property type="match status" value="1"/>
</dbReference>
<evidence type="ECO:0000256" key="8">
    <source>
        <dbReference type="ARBA" id="ARBA00023004"/>
    </source>
</evidence>
<dbReference type="InterPro" id="IPR050837">
    <property type="entry name" value="ComplexI_51kDa_subunit"/>
</dbReference>
<dbReference type="PANTHER" id="PTHR11780:SF10">
    <property type="entry name" value="NADH DEHYDROGENASE [UBIQUINONE] FLAVOPROTEIN 1, MITOCHONDRIAL"/>
    <property type="match status" value="1"/>
</dbReference>
<dbReference type="GO" id="GO:0046872">
    <property type="term" value="F:metal ion binding"/>
    <property type="evidence" value="ECO:0007669"/>
    <property type="project" value="UniProtKB-KW"/>
</dbReference>
<keyword evidence="8" id="KW-0408">Iron</keyword>
<feature type="region of interest" description="Disordered" evidence="10">
    <location>
        <begin position="1"/>
        <end position="78"/>
    </location>
</feature>
<evidence type="ECO:0000313" key="12">
    <source>
        <dbReference type="EMBL" id="AXK33349.1"/>
    </source>
</evidence>
<dbReference type="GO" id="GO:0045333">
    <property type="term" value="P:cellular respiration"/>
    <property type="evidence" value="ECO:0007669"/>
    <property type="project" value="TreeGrafter"/>
</dbReference>
<evidence type="ECO:0000256" key="2">
    <source>
        <dbReference type="ARBA" id="ARBA00001966"/>
    </source>
</evidence>
<dbReference type="Pfam" id="PF13459">
    <property type="entry name" value="Fer4_15"/>
    <property type="match status" value="1"/>
</dbReference>
<dbReference type="InterPro" id="IPR037225">
    <property type="entry name" value="Nuo51_FMN-bd_sf"/>
</dbReference>
<protein>
    <submittedName>
        <fullName evidence="12">Oxidoreductase</fullName>
    </submittedName>
</protein>
<dbReference type="EMBL" id="CP031320">
    <property type="protein sequence ID" value="AXK33349.1"/>
    <property type="molecule type" value="Genomic_DNA"/>
</dbReference>
<evidence type="ECO:0000313" key="13">
    <source>
        <dbReference type="Proteomes" id="UP000254425"/>
    </source>
</evidence>
<evidence type="ECO:0000256" key="3">
    <source>
        <dbReference type="ARBA" id="ARBA00007523"/>
    </source>
</evidence>
<reference evidence="12 13" key="1">
    <citation type="submission" date="2018-07" db="EMBL/GenBank/DDBJ databases">
        <title>Draft genome of the type strain Streptomyces armeniacus ATCC 15676.</title>
        <authorList>
            <person name="Labana P."/>
            <person name="Gosse J.T."/>
            <person name="Boddy C.N."/>
        </authorList>
    </citation>
    <scope>NUCLEOTIDE SEQUENCE [LARGE SCALE GENOMIC DNA]</scope>
    <source>
        <strain evidence="12 13">ATCC 15676</strain>
    </source>
</reference>
<dbReference type="InterPro" id="IPR011538">
    <property type="entry name" value="Nuo51_FMN-bd"/>
</dbReference>
<evidence type="ECO:0000256" key="4">
    <source>
        <dbReference type="ARBA" id="ARBA00022485"/>
    </source>
</evidence>
<dbReference type="GO" id="GO:0051539">
    <property type="term" value="F:4 iron, 4 sulfur cluster binding"/>
    <property type="evidence" value="ECO:0007669"/>
    <property type="project" value="UniProtKB-KW"/>
</dbReference>
<dbReference type="Pfam" id="PF10589">
    <property type="entry name" value="NADH_4Fe-4S"/>
    <property type="match status" value="1"/>
</dbReference>
<dbReference type="SUPFAM" id="SSF140490">
    <property type="entry name" value="Nqo1C-terminal domain-like"/>
    <property type="match status" value="1"/>
</dbReference>
<evidence type="ECO:0000256" key="10">
    <source>
        <dbReference type="SAM" id="MobiDB-lite"/>
    </source>
</evidence>
<sequence length="608" mass="62863">MGDVRVRAVRRGGSRRPRAAARAGAQPAAYARAAYARSAHGRGPYAGSTRSRTRGPYAGSPYGRRSGPRRERPARARGRGALVPYARVAGRPRAAREEGRVTSVEPLVPRSHGPAAAPSLACLGPPRLLAGLDQAARLDRVAHLTVHGSLPDLRPAELVDLAENISLRGRGGAGFPFARKLRAVLAAARRRTDGRTAVVVNGSEGEPSCLKDTALLLHAPHLVLDGAQLVARALRAETVRVGVTRRDVEASVGAAIAERGPVRPPLSVTRLPERFVTGESSALTRGLDEGPALPAGRGVRTSERGLGGLPTLFSNTETFAQLAVAARLGALGYRETGLPDEPGTALLTVAGQHVVETPTGVPLPYVLELCGLGHGQGVLLGGYHGRWLRPYDARRALVSRASLSALGATLGAGAVLPLPEGTCPVGETVRVAHWLAGESAGQCGPCVLGLPSLARALAGAADGGGTAALEAVRRRADAVDRRGACAHPDGTAGFVRSALDVLDDDFRLHAHGSGCGRPVLGTLGLPEDTGGGDGARPGPADPAEPARLVVNWTLCQGHGLCAGVAPGTIRLDADGYPARAAAPVPEHLRRQAQRAVRRCPALALRLEG</sequence>
<dbReference type="GO" id="GO:0003954">
    <property type="term" value="F:NADH dehydrogenase activity"/>
    <property type="evidence" value="ECO:0007669"/>
    <property type="project" value="TreeGrafter"/>
</dbReference>
<evidence type="ECO:0000259" key="11">
    <source>
        <dbReference type="SMART" id="SM00928"/>
    </source>
</evidence>
<comment type="similarity">
    <text evidence="3">Belongs to the complex I 51 kDa subunit family.</text>
</comment>
<dbReference type="Pfam" id="PF01512">
    <property type="entry name" value="Complex1_51K"/>
    <property type="match status" value="1"/>
</dbReference>
<dbReference type="InterPro" id="IPR037207">
    <property type="entry name" value="Nuop51_4Fe4S-bd_sf"/>
</dbReference>
<dbReference type="SUPFAM" id="SSF54862">
    <property type="entry name" value="4Fe-4S ferredoxins"/>
    <property type="match status" value="1"/>
</dbReference>
<keyword evidence="9" id="KW-0411">Iron-sulfur</keyword>
<comment type="cofactor">
    <cofactor evidence="2">
        <name>[4Fe-4S] cluster</name>
        <dbReference type="ChEBI" id="CHEBI:49883"/>
    </cofactor>
</comment>
<dbReference type="InterPro" id="IPR019575">
    <property type="entry name" value="Nuop51_4Fe4S-bd"/>
</dbReference>
<gene>
    <name evidence="12" type="ORF">DVA86_12485</name>
</gene>
<feature type="domain" description="NADH-ubiquinone oxidoreductase 51kDa subunit iron-sulphur binding" evidence="11">
    <location>
        <begin position="425"/>
        <end position="469"/>
    </location>
</feature>
<keyword evidence="5" id="KW-0285">Flavoprotein</keyword>
<comment type="cofactor">
    <cofactor evidence="1">
        <name>FMN</name>
        <dbReference type="ChEBI" id="CHEBI:58210"/>
    </cofactor>
</comment>
<dbReference type="SMART" id="SM00928">
    <property type="entry name" value="NADH_4Fe-4S"/>
    <property type="match status" value="1"/>
</dbReference>
<accession>A0A345XNY3</accession>
<evidence type="ECO:0000256" key="1">
    <source>
        <dbReference type="ARBA" id="ARBA00001917"/>
    </source>
</evidence>
<dbReference type="Proteomes" id="UP000254425">
    <property type="component" value="Chromosome"/>
</dbReference>